<dbReference type="GO" id="GO:0003676">
    <property type="term" value="F:nucleic acid binding"/>
    <property type="evidence" value="ECO:0007669"/>
    <property type="project" value="InterPro"/>
</dbReference>
<dbReference type="EMBL" id="DF238246">
    <property type="protein sequence ID" value="GAQ93098.1"/>
    <property type="molecule type" value="Genomic_DNA"/>
</dbReference>
<organism evidence="1 2">
    <name type="scientific">Klebsormidium nitens</name>
    <name type="common">Green alga</name>
    <name type="synonym">Ulothrix nitens</name>
    <dbReference type="NCBI Taxonomy" id="105231"/>
    <lineage>
        <taxon>Eukaryota</taxon>
        <taxon>Viridiplantae</taxon>
        <taxon>Streptophyta</taxon>
        <taxon>Klebsormidiophyceae</taxon>
        <taxon>Klebsormidiales</taxon>
        <taxon>Klebsormidiaceae</taxon>
        <taxon>Klebsormidium</taxon>
    </lineage>
</organism>
<protein>
    <recommendedName>
        <fullName evidence="3">Integrase catalytic domain-containing protein</fullName>
    </recommendedName>
</protein>
<name>A0A1Y1IXS6_KLENI</name>
<sequence length="172" mass="19310">MGTRNLLPKDDDLTDARMDYVGLDLPAISACLAILAGTLSEPEDQELTRLLSLDDIQAPERSLADAPEESPADSPTYWWVGMYGQVEHEVAACTVCNRFKATFDVKDPEPKPLPIMGMFYRWGVDLCKLPQKSDDGNWYVVVMVEHFTKWMELRAIPAKEAKDVAAAFWSAR</sequence>
<dbReference type="SUPFAM" id="SSF53098">
    <property type="entry name" value="Ribonuclease H-like"/>
    <property type="match status" value="1"/>
</dbReference>
<dbReference type="Proteomes" id="UP000054558">
    <property type="component" value="Unassembled WGS sequence"/>
</dbReference>
<evidence type="ECO:0000313" key="1">
    <source>
        <dbReference type="EMBL" id="GAQ93098.1"/>
    </source>
</evidence>
<keyword evidence="2" id="KW-1185">Reference proteome</keyword>
<dbReference type="PANTHER" id="PTHR47266">
    <property type="entry name" value="ENDONUCLEASE-RELATED"/>
    <property type="match status" value="1"/>
</dbReference>
<dbReference type="AlphaFoldDB" id="A0A1Y1IXS6"/>
<dbReference type="Gene3D" id="3.30.420.10">
    <property type="entry name" value="Ribonuclease H-like superfamily/Ribonuclease H"/>
    <property type="match status" value="1"/>
</dbReference>
<accession>A0A1Y1IXS6</accession>
<dbReference type="OrthoDB" id="2016337at2759"/>
<dbReference type="InterPro" id="IPR012337">
    <property type="entry name" value="RNaseH-like_sf"/>
</dbReference>
<dbReference type="InterPro" id="IPR052160">
    <property type="entry name" value="Gypsy_RT_Integrase-like"/>
</dbReference>
<dbReference type="InterPro" id="IPR036397">
    <property type="entry name" value="RNaseH_sf"/>
</dbReference>
<evidence type="ECO:0008006" key="3">
    <source>
        <dbReference type="Google" id="ProtNLM"/>
    </source>
</evidence>
<proteinExistence type="predicted"/>
<gene>
    <name evidence="1" type="ORF">KFL_012970015</name>
</gene>
<reference evidence="1 2" key="1">
    <citation type="journal article" date="2014" name="Nat. Commun.">
        <title>Klebsormidium flaccidum genome reveals primary factors for plant terrestrial adaptation.</title>
        <authorList>
            <person name="Hori K."/>
            <person name="Maruyama F."/>
            <person name="Fujisawa T."/>
            <person name="Togashi T."/>
            <person name="Yamamoto N."/>
            <person name="Seo M."/>
            <person name="Sato S."/>
            <person name="Yamada T."/>
            <person name="Mori H."/>
            <person name="Tajima N."/>
            <person name="Moriyama T."/>
            <person name="Ikeuchi M."/>
            <person name="Watanabe M."/>
            <person name="Wada H."/>
            <person name="Kobayashi K."/>
            <person name="Saito M."/>
            <person name="Masuda T."/>
            <person name="Sasaki-Sekimoto Y."/>
            <person name="Mashiguchi K."/>
            <person name="Awai K."/>
            <person name="Shimojima M."/>
            <person name="Masuda S."/>
            <person name="Iwai M."/>
            <person name="Nobusawa T."/>
            <person name="Narise T."/>
            <person name="Kondo S."/>
            <person name="Saito H."/>
            <person name="Sato R."/>
            <person name="Murakawa M."/>
            <person name="Ihara Y."/>
            <person name="Oshima-Yamada Y."/>
            <person name="Ohtaka K."/>
            <person name="Satoh M."/>
            <person name="Sonobe K."/>
            <person name="Ishii M."/>
            <person name="Ohtani R."/>
            <person name="Kanamori-Sato M."/>
            <person name="Honoki R."/>
            <person name="Miyazaki D."/>
            <person name="Mochizuki H."/>
            <person name="Umetsu J."/>
            <person name="Higashi K."/>
            <person name="Shibata D."/>
            <person name="Kamiya Y."/>
            <person name="Sato N."/>
            <person name="Nakamura Y."/>
            <person name="Tabata S."/>
            <person name="Ida S."/>
            <person name="Kurokawa K."/>
            <person name="Ohta H."/>
        </authorList>
    </citation>
    <scope>NUCLEOTIDE SEQUENCE [LARGE SCALE GENOMIC DNA]</scope>
    <source>
        <strain evidence="1 2">NIES-2285</strain>
    </source>
</reference>
<evidence type="ECO:0000313" key="2">
    <source>
        <dbReference type="Proteomes" id="UP000054558"/>
    </source>
</evidence>